<organism evidence="2 3">
    <name type="scientific">Fusarium oxysporum (strain Fo5176)</name>
    <name type="common">Fusarium vascular wilt</name>
    <dbReference type="NCBI Taxonomy" id="660025"/>
    <lineage>
        <taxon>Eukaryota</taxon>
        <taxon>Fungi</taxon>
        <taxon>Dikarya</taxon>
        <taxon>Ascomycota</taxon>
        <taxon>Pezizomycotina</taxon>
        <taxon>Sordariomycetes</taxon>
        <taxon>Hypocreomycetidae</taxon>
        <taxon>Hypocreales</taxon>
        <taxon>Nectriaceae</taxon>
        <taxon>Fusarium</taxon>
        <taxon>Fusarium oxysporum species complex</taxon>
    </lineage>
</organism>
<evidence type="ECO:0000313" key="3">
    <source>
        <dbReference type="Proteomes" id="UP000002489"/>
    </source>
</evidence>
<proteinExistence type="predicted"/>
<dbReference type="Proteomes" id="UP000002489">
    <property type="component" value="Unassembled WGS sequence"/>
</dbReference>
<reference evidence="3" key="1">
    <citation type="journal article" date="2012" name="Mol. Plant Microbe Interact.">
        <title>A highly conserved effector in Fusarium oxysporum is required for full virulence on Arabidopsis.</title>
        <authorList>
            <person name="Thatcher L.F."/>
            <person name="Gardiner D.M."/>
            <person name="Kazan K."/>
            <person name="Manners J."/>
        </authorList>
    </citation>
    <scope>NUCLEOTIDE SEQUENCE [LARGE SCALE GENOMIC DNA]</scope>
    <source>
        <strain evidence="3">Fo5176</strain>
    </source>
</reference>
<feature type="region of interest" description="Disordered" evidence="1">
    <location>
        <begin position="98"/>
        <end position="119"/>
    </location>
</feature>
<accession>A0A0D2YDG6</accession>
<sequence>MSTCINGERRTPFPPSGTCPTCSQPYRSFKHIVLDVKAGGPGKVACNRYSIYGFVKWSQPVRQIVEARLRSGQQPGLKRRRGSLGSMRLQRSVMQLPSCKKGSEPCGARASRSGHQRTQKVEQLRAAGVVRAAKAAEVGRTGENRGRRARIVEGSRSRNVEHGFRLEANVEMVRSISACGATRECSVATA</sequence>
<name>A0A0D2YDG6_FUSOF</name>
<reference evidence="2" key="2">
    <citation type="submission" date="2025-08" db="UniProtKB">
        <authorList>
            <consortium name="EnsemblFungi"/>
        </authorList>
    </citation>
    <scope>IDENTIFICATION</scope>
    <source>
        <strain evidence="2">4287 / CBS 123668 / FGSC 9935 / NRRL 34936</strain>
    </source>
</reference>
<evidence type="ECO:0000256" key="1">
    <source>
        <dbReference type="SAM" id="MobiDB-lite"/>
    </source>
</evidence>
<dbReference type="EnsemblFungi" id="FOXG_14350T0">
    <property type="protein sequence ID" value="FOXG_14350P0"/>
    <property type="gene ID" value="FOXG_14350"/>
</dbReference>
<protein>
    <submittedName>
        <fullName evidence="2">Uncharacterized protein</fullName>
    </submittedName>
</protein>
<evidence type="ECO:0000313" key="2">
    <source>
        <dbReference type="EnsemblFungi" id="FOXG_14350P0"/>
    </source>
</evidence>
<dbReference type="AlphaFoldDB" id="A0A0D2YDG6"/>